<evidence type="ECO:0000313" key="3">
    <source>
        <dbReference type="EMBL" id="SOB58431.1"/>
    </source>
</evidence>
<dbReference type="Gene3D" id="3.40.30.10">
    <property type="entry name" value="Glutaredoxin"/>
    <property type="match status" value="1"/>
</dbReference>
<dbReference type="Proteomes" id="UP000219215">
    <property type="component" value="Chromosome DPRO"/>
</dbReference>
<dbReference type="KEGG" id="pprf:DPRO_1536"/>
<dbReference type="PROSITE" id="PS51352">
    <property type="entry name" value="THIOREDOXIN_2"/>
    <property type="match status" value="1"/>
</dbReference>
<dbReference type="InterPro" id="IPR012336">
    <property type="entry name" value="Thioredoxin-like_fold"/>
</dbReference>
<keyword evidence="1" id="KW-0732">Signal</keyword>
<dbReference type="InterPro" id="IPR050553">
    <property type="entry name" value="Thioredoxin_ResA/DsbE_sf"/>
</dbReference>
<dbReference type="CDD" id="cd02966">
    <property type="entry name" value="TlpA_like_family"/>
    <property type="match status" value="1"/>
</dbReference>
<feature type="chain" id="PRO_5012654682" evidence="1">
    <location>
        <begin position="27"/>
        <end position="168"/>
    </location>
</feature>
<feature type="domain" description="Thioredoxin" evidence="2">
    <location>
        <begin position="20"/>
        <end position="165"/>
    </location>
</feature>
<proteinExistence type="predicted"/>
<feature type="signal peptide" evidence="1">
    <location>
        <begin position="1"/>
        <end position="26"/>
    </location>
</feature>
<dbReference type="RefSeq" id="WP_097011489.1">
    <property type="nucleotide sequence ID" value="NZ_LT907975.1"/>
</dbReference>
<dbReference type="PANTHER" id="PTHR42852">
    <property type="entry name" value="THIOL:DISULFIDE INTERCHANGE PROTEIN DSBE"/>
    <property type="match status" value="1"/>
</dbReference>
<dbReference type="PANTHER" id="PTHR42852:SF17">
    <property type="entry name" value="THIOREDOXIN-LIKE PROTEIN HI_1115"/>
    <property type="match status" value="1"/>
</dbReference>
<dbReference type="AlphaFoldDB" id="A0A2C8F727"/>
<reference evidence="4" key="1">
    <citation type="submission" date="2017-09" db="EMBL/GenBank/DDBJ databases">
        <authorList>
            <person name="Regsiter A."/>
            <person name="William W."/>
        </authorList>
    </citation>
    <scope>NUCLEOTIDE SEQUENCE [LARGE SCALE GENOMIC DNA]</scope>
    <source>
        <strain evidence="4">500-1</strain>
    </source>
</reference>
<dbReference type="EMBL" id="LT907975">
    <property type="protein sequence ID" value="SOB58431.1"/>
    <property type="molecule type" value="Genomic_DNA"/>
</dbReference>
<organism evidence="3 4">
    <name type="scientific">Pseudodesulfovibrio profundus</name>
    <dbReference type="NCBI Taxonomy" id="57320"/>
    <lineage>
        <taxon>Bacteria</taxon>
        <taxon>Pseudomonadati</taxon>
        <taxon>Thermodesulfobacteriota</taxon>
        <taxon>Desulfovibrionia</taxon>
        <taxon>Desulfovibrionales</taxon>
        <taxon>Desulfovibrionaceae</taxon>
    </lineage>
</organism>
<dbReference type="OrthoDB" id="9813820at2"/>
<evidence type="ECO:0000313" key="4">
    <source>
        <dbReference type="Proteomes" id="UP000219215"/>
    </source>
</evidence>
<dbReference type="SUPFAM" id="SSF52833">
    <property type="entry name" value="Thioredoxin-like"/>
    <property type="match status" value="1"/>
</dbReference>
<evidence type="ECO:0000259" key="2">
    <source>
        <dbReference type="PROSITE" id="PS51352"/>
    </source>
</evidence>
<sequence>MNMLQRFIVVLAMSFVLVACSGGSQADGEGSGAAQDGFPKMGLAELDAYLAANKGKPTALMFWTTWCPSCKQAIPEMEKLAKSHGDSVNVITVSLDENVSALESYYANKEKVLPVYHGNEAIAQRFGVQAIPTLVLFDTEGNSVFAKPGVYPHEMLTKMAEKMMAGQK</sequence>
<dbReference type="InterPro" id="IPR013766">
    <property type="entry name" value="Thioredoxin_domain"/>
</dbReference>
<protein>
    <submittedName>
        <fullName evidence="3">Alkyl hydroperoxide reductase/ Thiol specific antioxidant/ Mal allergen</fullName>
    </submittedName>
</protein>
<keyword evidence="4" id="KW-1185">Reference proteome</keyword>
<evidence type="ECO:0000256" key="1">
    <source>
        <dbReference type="SAM" id="SignalP"/>
    </source>
</evidence>
<dbReference type="InterPro" id="IPR036249">
    <property type="entry name" value="Thioredoxin-like_sf"/>
</dbReference>
<dbReference type="PROSITE" id="PS51257">
    <property type="entry name" value="PROKAR_LIPOPROTEIN"/>
    <property type="match status" value="1"/>
</dbReference>
<accession>A0A2C8F727</accession>
<name>A0A2C8F727_9BACT</name>
<gene>
    <name evidence="3" type="ORF">DPRO_1536</name>
</gene>
<dbReference type="Pfam" id="PF13905">
    <property type="entry name" value="Thioredoxin_8"/>
    <property type="match status" value="1"/>
</dbReference>